<dbReference type="InterPro" id="IPR013217">
    <property type="entry name" value="Methyltransf_12"/>
</dbReference>
<keyword evidence="4" id="KW-0808">Transferase</keyword>
<dbReference type="SMART" id="SM00826">
    <property type="entry name" value="PKS_DH"/>
    <property type="match status" value="1"/>
</dbReference>
<dbReference type="Pfam" id="PF14765">
    <property type="entry name" value="PS-DH"/>
    <property type="match status" value="1"/>
</dbReference>
<dbReference type="CDD" id="cd02440">
    <property type="entry name" value="AdoMet_MTases"/>
    <property type="match status" value="1"/>
</dbReference>
<comment type="caution">
    <text evidence="11">The sequence shown here is derived from an EMBL/GenBank/DDBJ whole genome shotgun (WGS) entry which is preliminary data.</text>
</comment>
<dbReference type="InterPro" id="IPR036291">
    <property type="entry name" value="NAD(P)-bd_dom_sf"/>
</dbReference>
<feature type="region of interest" description="N-terminal hotdog fold" evidence="7">
    <location>
        <begin position="901"/>
        <end position="1039"/>
    </location>
</feature>
<evidence type="ECO:0000256" key="7">
    <source>
        <dbReference type="PROSITE-ProRule" id="PRU01363"/>
    </source>
</evidence>
<dbReference type="InterPro" id="IPR020807">
    <property type="entry name" value="PKS_DH"/>
</dbReference>
<evidence type="ECO:0000256" key="1">
    <source>
        <dbReference type="ARBA" id="ARBA00022450"/>
    </source>
</evidence>
<dbReference type="GeneID" id="68351957"/>
<dbReference type="InterPro" id="IPR020841">
    <property type="entry name" value="PKS_Beta-ketoAc_synthase_dom"/>
</dbReference>
<evidence type="ECO:0000259" key="10">
    <source>
        <dbReference type="PROSITE" id="PS52019"/>
    </source>
</evidence>
<dbReference type="InterPro" id="IPR049900">
    <property type="entry name" value="PKS_mFAS_DH"/>
</dbReference>
<dbReference type="GO" id="GO:0016491">
    <property type="term" value="F:oxidoreductase activity"/>
    <property type="evidence" value="ECO:0007669"/>
    <property type="project" value="UniProtKB-KW"/>
</dbReference>
<feature type="active site" description="Proton donor; for dehydratase activity" evidence="7">
    <location>
        <position position="1118"/>
    </location>
</feature>
<dbReference type="Pfam" id="PF08659">
    <property type="entry name" value="KR"/>
    <property type="match status" value="1"/>
</dbReference>
<dbReference type="InterPro" id="IPR001227">
    <property type="entry name" value="Ac_transferase_dom_sf"/>
</dbReference>
<dbReference type="Gene3D" id="3.40.50.150">
    <property type="entry name" value="Vaccinia Virus protein VP39"/>
    <property type="match status" value="1"/>
</dbReference>
<reference evidence="11" key="1">
    <citation type="submission" date="2021-09" db="EMBL/GenBank/DDBJ databases">
        <title>A high-quality genome of the endoparasitic fungus Hirsutella rhossiliensis with a comparison of Hirsutella genomes reveals transposable elements contributing to genome size variation.</title>
        <authorList>
            <person name="Lin R."/>
            <person name="Jiao Y."/>
            <person name="Sun X."/>
            <person name="Ling J."/>
            <person name="Xie B."/>
            <person name="Cheng X."/>
        </authorList>
    </citation>
    <scope>NUCLEOTIDE SEQUENCE</scope>
    <source>
        <strain evidence="11">HR02</strain>
    </source>
</reference>
<dbReference type="Gene3D" id="3.40.366.10">
    <property type="entry name" value="Malonyl-Coenzyme A Acyl Carrier Protein, domain 2"/>
    <property type="match status" value="1"/>
</dbReference>
<dbReference type="InterPro" id="IPR014043">
    <property type="entry name" value="Acyl_transferase_dom"/>
</dbReference>
<dbReference type="InterPro" id="IPR016035">
    <property type="entry name" value="Acyl_Trfase/lysoPLipase"/>
</dbReference>
<evidence type="ECO:0000256" key="3">
    <source>
        <dbReference type="ARBA" id="ARBA00022603"/>
    </source>
</evidence>
<proteinExistence type="predicted"/>
<dbReference type="SUPFAM" id="SSF53335">
    <property type="entry name" value="S-adenosyl-L-methionine-dependent methyltransferases"/>
    <property type="match status" value="1"/>
</dbReference>
<dbReference type="Pfam" id="PF00698">
    <property type="entry name" value="Acyl_transf_1"/>
    <property type="match status" value="1"/>
</dbReference>
<dbReference type="CDD" id="cd00833">
    <property type="entry name" value="PKS"/>
    <property type="match status" value="1"/>
</dbReference>
<dbReference type="GO" id="GO:0004312">
    <property type="term" value="F:fatty acid synthase activity"/>
    <property type="evidence" value="ECO:0007669"/>
    <property type="project" value="TreeGrafter"/>
</dbReference>
<keyword evidence="3" id="KW-0489">Methyltransferase</keyword>
<dbReference type="GO" id="GO:0032259">
    <property type="term" value="P:methylation"/>
    <property type="evidence" value="ECO:0007669"/>
    <property type="project" value="UniProtKB-KW"/>
</dbReference>
<dbReference type="SUPFAM" id="SSF55048">
    <property type="entry name" value="Probable ACP-binding domain of malonyl-CoA ACP transacylase"/>
    <property type="match status" value="1"/>
</dbReference>
<dbReference type="Gene3D" id="3.40.50.720">
    <property type="entry name" value="NAD(P)-binding Rossmann-like Domain"/>
    <property type="match status" value="1"/>
</dbReference>
<dbReference type="GO" id="GO:0006633">
    <property type="term" value="P:fatty acid biosynthetic process"/>
    <property type="evidence" value="ECO:0007669"/>
    <property type="project" value="TreeGrafter"/>
</dbReference>
<dbReference type="InterPro" id="IPR014030">
    <property type="entry name" value="Ketoacyl_synth_N"/>
</dbReference>
<sequence length="2464" mass="270311">MPFPETQKNEPIALIGSACRFAGGCNSPSQLWEHLRAPHDIRSEIPDSRFNAKGYYHPNSSSHGHTNVQFSYVLDQDPGAFDAGFFGVNPMEAKCIDPQQRMLLETVYEAVESAGLTTEGLRGSDTCVYAGIMRNDYEILGLRDMDHLGPQSATGIMQTAASSRVSYFFDWHGASPCVLATHASPLPAEPTLPLVQNHADGYGRGEGVGAIILKTLAQAVADGDDIECIIRETGINQDGASAGLGAPNADAQAALIRSVYTKAGLDARNPAHRPQFIEAHGTGTPAGDPAEAEALSTAFFGPGEDAGDSPIYAGSAKTFLGHTEATAGIAALVKSARALRKSIIPPNLHFNQLNPAVAPFYGNIQITNTAKPWPTPSRNQPKRVSVNGFGLGGANAHVILESYEEPALVEDCRTPFAPFVFSAQSNASLRANLSAYLAHLDAHPETDLGDLGFTLRERRSAFQHRVAFAAASIEDLKSKMRDSLDPGKDDDRILGVFTGQGAQYPRMGAELIEKSPLARQIVQRLESYLAELPAEDRPTWSLEAEMLADASVSRLGEPDVSHPLSAAVQIVMVDVLASANVRFDVVVGHSGGEVAAAYAAGYLSARDAMCVAYYRGMHCNKSSSPNGEGIKGGMLAVGTSLEDATELCKADEFVGRITVAASNSSTSTTISGDEDALEELAVIMEDENKFHRRLKVDQAYHSKHMLPCRESYIESLRRAGVKSKQAGEMTRRTTWYSSVNEGMLIDPSSDQLGDLYWSRNMVQPVLFSQALASAVEAANSSGRPLAAAVEVGPHPALAGPASQVVQEVLNTRLPYHGCLQRGTDAQQAFSACLGFLWQHLDPATGVPSLQHCEVALSCREQETPRSKVVKDLPTYRWNHEARHWYESRKSRRIRLRDQPYHQLLGHMSPDSEPHALRWSNVLKVSELPWLEGHRVQNQILFPAAGFASTAIEAARFLVPGQEWTSIRMVELDSFNIHHFISFDENDTGVEVRVELSQVSTAAPNCIRANFTYLAARSLDDDMDLRVVAEAQLKVCLGETALDLLPQRPPTLPHVIPVEPSRLYDFFHSLGFNFSGPFCSLTSIERKLDNAFCVAKKATTSSVGRDEARQLLVHPVDLDAAFQTTVVAVGYPGDGGLFALHVPTTIEVMRVNPALLVLERYLRSDYHDINCTIHIPRDLQAPGTGFYGDINLYPSCSETGQSCAAIQVMQIQFKPLNANEHSERTIIYTTHWIPSKVDGVAATSSPRITKHGRELRAAVLRMSAFFLRQLDDAVPTDSPERQRGSNRHYLNFARHTTALWRRGGYPWMKQEWLNDSLQDVEDDIKAKGVGGTVDVRLLRQVNENMPEVLRGETKMLANFRNSRLLEEYYNDGFGAKQTSLWTANVVKQLTDVNPHLRIMEVGAGTGATTKPILNAIGHDFDEFTFTDISTSFFENAAEIFTPWRNQITFKTYNADRDPVKQGFRAGEYDVVIACMVIHACIRLEEAIRHLRTLLKPGGKLILAESSVDSFRYVHDGFVFGTLAGWWRGVDEGRILSPLASVSEWESILKRTGFSVITVDARVDFIRDPISAAAAMGPMYGKVVVLGGVSLPIARLARELAGILRPLVGTILSYRRLEDMDDQGDDDHDTTVVSLTDLEQPVFKDMTPERWYKLRRLFQMEKTILWLSSGRLQDEPYCNMAVGLGRYAAREESIRLQCLDVADPSQIGARAVAETLLRFTNTSLDDEDLLYTKEPEIVMDAEGRELVPRLFPVPEANDRINSARRRVFHQVDMSRSVVELQQHRLGCHLRELSRYETSKSLVSHDSSRNSIQLRTTHSILSALRGPAGCRFIALGVDQGTGARYLVSIPSLASVLRVDKESAVACNSLFGLSEVAFLSRVAAHLASMAIIDPLHPGQKVLVHNATAMIAAAINTQASRRGVTVTFSTDSADKEAPDSWIRLAPFLGSSDIDQVVAADTACFAGFSVVPSENELVLASGLSSQCRTETFQTILSPKGDDAGEAFPAGLVKHHLERALGYIRDGEGSNPVVSEKVSLELLVAEQRPADPLAIVDWTALPAFLPARVESFDSRPMFKSDQTYWLVGLSGDFGVSLCDWMIKGGARYLVLSSRNPKIDPGWIDDHARRGAMIKTYCCDVTDEEAIKRVHQTIVEALPPIAGLMNGAMVLNDVFTRNMSYDQVMEVIRPKFLGTTYLDRLFHDVNLDFFVLFSSVATIAGSAGQANYAAANMGMVTVAQNRRERGLRVSTIHLSPVIGLGYIVRSPRYLNAMLDEKTLMLISEQDFHQLVAECIEAGYLDNPAGPELWVGLDDVALKRLQGPGSWLSDPKVARFAGQNTVEYINGNNKTTSVSIGDRLQTCRSDEDVLGVIKEALGTQLRKALLVSTSDDDLMRMGGVELGFDSLVAVDLRTWMIKNFQANIPVLKMMASDFHMSTLVDLTFAEIPAELIPHARASPRLSTVARGGKQAEG</sequence>
<evidence type="ECO:0000256" key="4">
    <source>
        <dbReference type="ARBA" id="ARBA00022679"/>
    </source>
</evidence>
<dbReference type="Gene3D" id="3.10.129.110">
    <property type="entry name" value="Polyketide synthase dehydratase"/>
    <property type="match status" value="1"/>
</dbReference>
<keyword evidence="5" id="KW-0560">Oxidoreductase</keyword>
<feature type="region of interest" description="C-terminal hotdog fold" evidence="7">
    <location>
        <begin position="1054"/>
        <end position="1221"/>
    </location>
</feature>
<dbReference type="Pfam" id="PF22621">
    <property type="entry name" value="CurL-like_PKS_C"/>
    <property type="match status" value="1"/>
</dbReference>
<dbReference type="SUPFAM" id="SSF52151">
    <property type="entry name" value="FabD/lysophospholipase-like"/>
    <property type="match status" value="1"/>
</dbReference>
<dbReference type="EMBL" id="JAIZPD010000003">
    <property type="protein sequence ID" value="KAH0964812.1"/>
    <property type="molecule type" value="Genomic_DNA"/>
</dbReference>
<evidence type="ECO:0000313" key="12">
    <source>
        <dbReference type="Proteomes" id="UP000824596"/>
    </source>
</evidence>
<dbReference type="SUPFAM" id="SSF53901">
    <property type="entry name" value="Thiolase-like"/>
    <property type="match status" value="2"/>
</dbReference>
<dbReference type="InterPro" id="IPR013968">
    <property type="entry name" value="PKS_KR"/>
</dbReference>
<feature type="domain" description="Carrier" evidence="8">
    <location>
        <begin position="2358"/>
        <end position="2441"/>
    </location>
</feature>
<name>A0A9P8N540_9HYPO</name>
<dbReference type="Pfam" id="PF00109">
    <property type="entry name" value="ketoacyl-synt"/>
    <property type="match status" value="1"/>
</dbReference>
<dbReference type="InterPro" id="IPR016039">
    <property type="entry name" value="Thiolase-like"/>
</dbReference>
<dbReference type="Proteomes" id="UP000824596">
    <property type="component" value="Unassembled WGS sequence"/>
</dbReference>
<dbReference type="SUPFAM" id="SSF51735">
    <property type="entry name" value="NAD(P)-binding Rossmann-fold domains"/>
    <property type="match status" value="1"/>
</dbReference>
<dbReference type="PROSITE" id="PS00012">
    <property type="entry name" value="PHOSPHOPANTETHEINE"/>
    <property type="match status" value="1"/>
</dbReference>
<dbReference type="SMART" id="SM00825">
    <property type="entry name" value="PKS_KS"/>
    <property type="match status" value="1"/>
</dbReference>
<dbReference type="InterPro" id="IPR029063">
    <property type="entry name" value="SAM-dependent_MTases_sf"/>
</dbReference>
<dbReference type="SMART" id="SM00827">
    <property type="entry name" value="PKS_AT"/>
    <property type="match status" value="1"/>
</dbReference>
<dbReference type="PANTHER" id="PTHR43775">
    <property type="entry name" value="FATTY ACID SYNTHASE"/>
    <property type="match status" value="1"/>
</dbReference>
<keyword evidence="6" id="KW-0511">Multifunctional enzyme</keyword>
<evidence type="ECO:0000259" key="9">
    <source>
        <dbReference type="PROSITE" id="PS52004"/>
    </source>
</evidence>
<keyword evidence="2" id="KW-0597">Phosphoprotein</keyword>
<feature type="active site" description="Proton acceptor; for dehydratase activity" evidence="7">
    <location>
        <position position="933"/>
    </location>
</feature>
<dbReference type="GO" id="GO:0044550">
    <property type="term" value="P:secondary metabolite biosynthetic process"/>
    <property type="evidence" value="ECO:0007669"/>
    <property type="project" value="TreeGrafter"/>
</dbReference>
<evidence type="ECO:0000313" key="11">
    <source>
        <dbReference type="EMBL" id="KAH0964812.1"/>
    </source>
</evidence>
<dbReference type="PROSITE" id="PS52019">
    <property type="entry name" value="PKS_MFAS_DH"/>
    <property type="match status" value="1"/>
</dbReference>
<keyword evidence="12" id="KW-1185">Reference proteome</keyword>
<dbReference type="InterPro" id="IPR042104">
    <property type="entry name" value="PKS_dehydratase_sf"/>
</dbReference>
<dbReference type="PROSITE" id="PS52004">
    <property type="entry name" value="KS3_2"/>
    <property type="match status" value="1"/>
</dbReference>
<dbReference type="InterPro" id="IPR009081">
    <property type="entry name" value="PP-bd_ACP"/>
</dbReference>
<gene>
    <name evidence="11" type="ORF">HRG_02828</name>
</gene>
<dbReference type="InterPro" id="IPR050091">
    <property type="entry name" value="PKS_NRPS_Biosynth_Enz"/>
</dbReference>
<dbReference type="PANTHER" id="PTHR43775:SF20">
    <property type="entry name" value="HYBRID PKS-NRPS SYNTHETASE APDA"/>
    <property type="match status" value="1"/>
</dbReference>
<dbReference type="PROSITE" id="PS50075">
    <property type="entry name" value="CARRIER"/>
    <property type="match status" value="1"/>
</dbReference>
<evidence type="ECO:0000256" key="5">
    <source>
        <dbReference type="ARBA" id="ARBA00023002"/>
    </source>
</evidence>
<dbReference type="GO" id="GO:0008168">
    <property type="term" value="F:methyltransferase activity"/>
    <property type="evidence" value="ECO:0007669"/>
    <property type="project" value="UniProtKB-KW"/>
</dbReference>
<dbReference type="Pfam" id="PF08242">
    <property type="entry name" value="Methyltransf_12"/>
    <property type="match status" value="1"/>
</dbReference>
<dbReference type="Gene3D" id="3.40.47.10">
    <property type="match status" value="2"/>
</dbReference>
<dbReference type="InterPro" id="IPR014031">
    <property type="entry name" value="Ketoacyl_synth_C"/>
</dbReference>
<dbReference type="Pfam" id="PF21089">
    <property type="entry name" value="PKS_DH_N"/>
    <property type="match status" value="1"/>
</dbReference>
<dbReference type="SMART" id="SM00822">
    <property type="entry name" value="PKS_KR"/>
    <property type="match status" value="1"/>
</dbReference>
<feature type="domain" description="Ketosynthase family 3 (KS3)" evidence="9">
    <location>
        <begin position="9"/>
        <end position="402"/>
    </location>
</feature>
<dbReference type="OrthoDB" id="329835at2759"/>
<dbReference type="InterPro" id="IPR049552">
    <property type="entry name" value="PKS_DH_N"/>
</dbReference>
<feature type="domain" description="PKS/mFAS DH" evidence="10">
    <location>
        <begin position="901"/>
        <end position="1221"/>
    </location>
</feature>
<dbReference type="InterPro" id="IPR016036">
    <property type="entry name" value="Malonyl_transacylase_ACP-bd"/>
</dbReference>
<evidence type="ECO:0000259" key="8">
    <source>
        <dbReference type="PROSITE" id="PS50075"/>
    </source>
</evidence>
<dbReference type="RefSeq" id="XP_044722325.1">
    <property type="nucleotide sequence ID" value="XM_044861299.1"/>
</dbReference>
<evidence type="ECO:0000256" key="6">
    <source>
        <dbReference type="ARBA" id="ARBA00023268"/>
    </source>
</evidence>
<organism evidence="11 12">
    <name type="scientific">Hirsutella rhossiliensis</name>
    <dbReference type="NCBI Taxonomy" id="111463"/>
    <lineage>
        <taxon>Eukaryota</taxon>
        <taxon>Fungi</taxon>
        <taxon>Dikarya</taxon>
        <taxon>Ascomycota</taxon>
        <taxon>Pezizomycotina</taxon>
        <taxon>Sordariomycetes</taxon>
        <taxon>Hypocreomycetidae</taxon>
        <taxon>Hypocreales</taxon>
        <taxon>Ophiocordycipitaceae</taxon>
        <taxon>Hirsutella</taxon>
    </lineage>
</organism>
<protein>
    <submittedName>
        <fullName evidence="11">KR domain-containing protein</fullName>
    </submittedName>
</protein>
<keyword evidence="1" id="KW-0596">Phosphopantetheine</keyword>
<dbReference type="InterPro" id="IPR049551">
    <property type="entry name" value="PKS_DH_C"/>
</dbReference>
<dbReference type="Pfam" id="PF02801">
    <property type="entry name" value="Ketoacyl-synt_C"/>
    <property type="match status" value="1"/>
</dbReference>
<accession>A0A9P8N540</accession>
<dbReference type="InterPro" id="IPR006162">
    <property type="entry name" value="Ppantetheine_attach_site"/>
</dbReference>
<evidence type="ECO:0000256" key="2">
    <source>
        <dbReference type="ARBA" id="ARBA00022553"/>
    </source>
</evidence>
<dbReference type="InterPro" id="IPR057326">
    <property type="entry name" value="KR_dom"/>
</dbReference>